<dbReference type="Gene3D" id="3.80.10.10">
    <property type="entry name" value="Ribonuclease Inhibitor"/>
    <property type="match status" value="1"/>
</dbReference>
<evidence type="ECO:0000313" key="8">
    <source>
        <dbReference type="EMBL" id="KYQ90332.1"/>
    </source>
</evidence>
<dbReference type="Pfam" id="PF02816">
    <property type="entry name" value="Alpha_kinase"/>
    <property type="match status" value="1"/>
</dbReference>
<gene>
    <name evidence="8" type="ORF">DLAC_08939</name>
</gene>
<reference evidence="8 9" key="1">
    <citation type="submission" date="2015-12" db="EMBL/GenBank/DDBJ databases">
        <title>Dictyostelia acquired genes for synthesis and detection of signals that induce cell-type specialization by lateral gene transfer from prokaryotes.</title>
        <authorList>
            <person name="Gloeckner G."/>
            <person name="Schaap P."/>
        </authorList>
    </citation>
    <scope>NUCLEOTIDE SEQUENCE [LARGE SCALE GENOMIC DNA]</scope>
    <source>
        <strain evidence="8 9">TK</strain>
    </source>
</reference>
<protein>
    <recommendedName>
        <fullName evidence="7">Alpha-type protein kinase domain-containing protein</fullName>
    </recommendedName>
</protein>
<dbReference type="InterPro" id="IPR051852">
    <property type="entry name" value="Alpha-type_PK"/>
</dbReference>
<dbReference type="GO" id="GO:1903013">
    <property type="term" value="P:response to differentiation-inducing factor 1"/>
    <property type="evidence" value="ECO:0007669"/>
    <property type="project" value="TreeGrafter"/>
</dbReference>
<dbReference type="InterPro" id="IPR032675">
    <property type="entry name" value="LRR_dom_sf"/>
</dbReference>
<keyword evidence="3" id="KW-0808">Transferase</keyword>
<dbReference type="GO" id="GO:0004674">
    <property type="term" value="F:protein serine/threonine kinase activity"/>
    <property type="evidence" value="ECO:0007669"/>
    <property type="project" value="UniProtKB-KW"/>
</dbReference>
<keyword evidence="5" id="KW-0418">Kinase</keyword>
<organism evidence="8 9">
    <name type="scientific">Tieghemostelium lacteum</name>
    <name type="common">Slime mold</name>
    <name type="synonym">Dictyostelium lacteum</name>
    <dbReference type="NCBI Taxonomy" id="361077"/>
    <lineage>
        <taxon>Eukaryota</taxon>
        <taxon>Amoebozoa</taxon>
        <taxon>Evosea</taxon>
        <taxon>Eumycetozoa</taxon>
        <taxon>Dictyostelia</taxon>
        <taxon>Dictyosteliales</taxon>
        <taxon>Raperosteliaceae</taxon>
        <taxon>Tieghemostelium</taxon>
    </lineage>
</organism>
<evidence type="ECO:0000256" key="4">
    <source>
        <dbReference type="ARBA" id="ARBA00022741"/>
    </source>
</evidence>
<dbReference type="SUPFAM" id="SSF56112">
    <property type="entry name" value="Protein kinase-like (PK-like)"/>
    <property type="match status" value="1"/>
</dbReference>
<evidence type="ECO:0000259" key="7">
    <source>
        <dbReference type="PROSITE" id="PS51158"/>
    </source>
</evidence>
<name>A0A151Z8P8_TIELA</name>
<dbReference type="InParanoid" id="A0A151Z8P8"/>
<dbReference type="AlphaFoldDB" id="A0A151Z8P8"/>
<evidence type="ECO:0000256" key="6">
    <source>
        <dbReference type="ARBA" id="ARBA00022840"/>
    </source>
</evidence>
<evidence type="ECO:0000256" key="2">
    <source>
        <dbReference type="ARBA" id="ARBA00022527"/>
    </source>
</evidence>
<dbReference type="Gene3D" id="3.20.200.10">
    <property type="entry name" value="MHCK/EF2 kinase"/>
    <property type="match status" value="1"/>
</dbReference>
<keyword evidence="2" id="KW-0723">Serine/threonine-protein kinase</keyword>
<keyword evidence="4" id="KW-0547">Nucleotide-binding</keyword>
<comment type="caution">
    <text evidence="8">The sequence shown here is derived from an EMBL/GenBank/DDBJ whole genome shotgun (WGS) entry which is preliminary data.</text>
</comment>
<evidence type="ECO:0000256" key="1">
    <source>
        <dbReference type="ARBA" id="ARBA00008651"/>
    </source>
</evidence>
<dbReference type="PROSITE" id="PS51158">
    <property type="entry name" value="ALPHA_KINASE"/>
    <property type="match status" value="1"/>
</dbReference>
<keyword evidence="6" id="KW-0067">ATP-binding</keyword>
<evidence type="ECO:0000313" key="9">
    <source>
        <dbReference type="Proteomes" id="UP000076078"/>
    </source>
</evidence>
<dbReference type="SMART" id="SM00811">
    <property type="entry name" value="Alpha_kinase"/>
    <property type="match status" value="1"/>
</dbReference>
<dbReference type="Proteomes" id="UP000076078">
    <property type="component" value="Unassembled WGS sequence"/>
</dbReference>
<keyword evidence="9" id="KW-1185">Reference proteome</keyword>
<dbReference type="PANTHER" id="PTHR45992:SF2">
    <property type="entry name" value="EUKARYOTIC ELONGATION FACTOR 2 KINASE"/>
    <property type="match status" value="1"/>
</dbReference>
<sequence length="898" mass="104519">MTFEFIKNYINIFFKSDNSESHNNQHGEFLDFEYPFNSNISISNNKINYEQQIEQLQQLKQPTIVPSNHDFCENVKNETNDLQYPSEWNVTYNQLEIAEISNFNRYEGKWTCQKRNIVFVPFDGQTNEITTPTKRVFKIIVKGIGGAPDCEFVAKLLNNYTKYNILQTMESQYICRDFAELFDKIQQIGLVKKHSFQLEFLEPHLMLLKREFPYQNEPVILIIEPWINEKIYGTLAQFDDEIVNAFTHFVYEVSNGLFIPINIQGLMVHRQNILSNPTLINNNHLYFDRFLNRPIPTIQHFFRTHKCQSYCHKLGLQTNHQFNHYSYSLLLLCFCEDNTALLTQCVNNISLVCKEWRQIFLKEKLSIQSFTINTERKSSFYKKLEKLIPFYNLKLFGFAEFVKNVPLLSVCDFTFDSVGGSLEIIGGFKNLTGITMNNCNYQTFKSDLQLLVKCPKLNSLIVWYQNTKKRPEKQLDVNDYFEGYKTTQANDILKSLTIATMDRTSEPFVLGNFQKVSRFSQMTELMLNRVSVELGDIVKVLEDHSTISRVFLDHVTFLQRGVVPPQLLGCLKHFIEAYSLSQHSNVSRLTLKNFQDKVEKKFIIDLVNNNQLSLEELTLSFLDFISEPDVDNLPNLGITNSKLKVFNINLLSNQQKKLDIHYLWKSPSSLTELQVYLPNLSLEILMEPLTRYHFSQLKCLRITMEDKSIDIYNKILEMNLPKLKELYLESFLFSTQFQNFNQILGSLQSNNSLTKFVINCENTPMDFVGNFLKLDHPTITSFQCVSIRELDIQLLTKSLISNTHLTSLDITRNGKGIRETYPIFVQYLTEILRLVPQLVVLKIPIVGNSAKNPVLDRSILESFEIAVSKCTLYSLCTRDFDENSSINKILIKNLIKYS</sequence>
<dbReference type="InterPro" id="IPR011009">
    <property type="entry name" value="Kinase-like_dom_sf"/>
</dbReference>
<dbReference type="PANTHER" id="PTHR45992">
    <property type="entry name" value="EUKARYOTIC ELONGATION FACTOR 2 KINASE-RELATED"/>
    <property type="match status" value="1"/>
</dbReference>
<dbReference type="GO" id="GO:0031037">
    <property type="term" value="P:myosin II filament disassembly"/>
    <property type="evidence" value="ECO:0007669"/>
    <property type="project" value="TreeGrafter"/>
</dbReference>
<dbReference type="InterPro" id="IPR004166">
    <property type="entry name" value="a-kinase_dom"/>
</dbReference>
<feature type="domain" description="Alpha-type protein kinase" evidence="7">
    <location>
        <begin position="102"/>
        <end position="319"/>
    </location>
</feature>
<dbReference type="EMBL" id="LODT01000037">
    <property type="protein sequence ID" value="KYQ90332.1"/>
    <property type="molecule type" value="Genomic_DNA"/>
</dbReference>
<evidence type="ECO:0000256" key="5">
    <source>
        <dbReference type="ARBA" id="ARBA00022777"/>
    </source>
</evidence>
<proteinExistence type="inferred from homology"/>
<dbReference type="GO" id="GO:0005524">
    <property type="term" value="F:ATP binding"/>
    <property type="evidence" value="ECO:0007669"/>
    <property type="project" value="UniProtKB-KW"/>
</dbReference>
<accession>A0A151Z8P8</accession>
<evidence type="ECO:0000256" key="3">
    <source>
        <dbReference type="ARBA" id="ARBA00022679"/>
    </source>
</evidence>
<comment type="similarity">
    <text evidence="1">Belongs to the protein kinase superfamily. Alpha-type protein kinase family. ALPK subfamily.</text>
</comment>